<comment type="subcellular location">
    <subcellularLocation>
        <location evidence="1 2 3">Nucleus</location>
    </subcellularLocation>
</comment>
<dbReference type="PROSITE" id="PS00027">
    <property type="entry name" value="HOMEOBOX_1"/>
    <property type="match status" value="1"/>
</dbReference>
<proteinExistence type="predicted"/>
<dbReference type="Proteomes" id="UP000791440">
    <property type="component" value="Unassembled WGS sequence"/>
</dbReference>
<sequence>MTIGRVVKKPKRVRSAFTTEQVNYLEREYKKYPYIGTGHRKEIAASLNISERTVKIWFQNRRMKEKKETIYKEFCDEHTGQEIAKSRLNNMATMQSTNDGSLNALPLLTTDVDNAIAMNNKLLHVEENRMISKDTSLLKNAYQQQNKSDVKLLQFQKKRDLQKDSRSIDSCKKYIKVNNNLQAKSNPTNVESQGPISQNSNSLKLKVSPQDLTTKIPPLQTKQKPCTGHAQGISGYFPVVPNFYPQPFVSPGGVLWKPVIMPLVSGAGPNISTNDFNVMAAPEQNSKMCNCNCHSKSFPINTGPQNGQNQQYFLTALPLQNPSTKF</sequence>
<name>A0A921Z9I0_MANSE</name>
<gene>
    <name evidence="6" type="ORF">O3G_MSEX008123</name>
</gene>
<evidence type="ECO:0000313" key="7">
    <source>
        <dbReference type="Proteomes" id="UP000791440"/>
    </source>
</evidence>
<dbReference type="EMBL" id="JH668442">
    <property type="protein sequence ID" value="KAG6453355.1"/>
    <property type="molecule type" value="Genomic_DNA"/>
</dbReference>
<dbReference type="AlphaFoldDB" id="A0A921Z9I0"/>
<dbReference type="InterPro" id="IPR050848">
    <property type="entry name" value="Homeobox_TF"/>
</dbReference>
<dbReference type="CDD" id="cd00086">
    <property type="entry name" value="homeodomain"/>
    <property type="match status" value="1"/>
</dbReference>
<evidence type="ECO:0000256" key="3">
    <source>
        <dbReference type="RuleBase" id="RU000682"/>
    </source>
</evidence>
<comment type="caution">
    <text evidence="6">The sequence shown here is derived from an EMBL/GenBank/DDBJ whole genome shotgun (WGS) entry which is preliminary data.</text>
</comment>
<dbReference type="InterPro" id="IPR017970">
    <property type="entry name" value="Homeobox_CS"/>
</dbReference>
<dbReference type="GO" id="GO:0005634">
    <property type="term" value="C:nucleus"/>
    <property type="evidence" value="ECO:0007669"/>
    <property type="project" value="UniProtKB-SubCell"/>
</dbReference>
<feature type="DNA-binding region" description="Homeobox" evidence="2">
    <location>
        <begin position="10"/>
        <end position="69"/>
    </location>
</feature>
<feature type="domain" description="Homeobox" evidence="5">
    <location>
        <begin position="8"/>
        <end position="68"/>
    </location>
</feature>
<evidence type="ECO:0000256" key="1">
    <source>
        <dbReference type="ARBA" id="ARBA00004123"/>
    </source>
</evidence>
<dbReference type="GO" id="GO:0003677">
    <property type="term" value="F:DNA binding"/>
    <property type="evidence" value="ECO:0007669"/>
    <property type="project" value="UniProtKB-UniRule"/>
</dbReference>
<keyword evidence="2 3" id="KW-0238">DNA-binding</keyword>
<dbReference type="PANTHER" id="PTHR24333:SF5">
    <property type="entry name" value="VENT HOMEOBOX"/>
    <property type="match status" value="1"/>
</dbReference>
<evidence type="ECO:0000313" key="6">
    <source>
        <dbReference type="EMBL" id="KAG6453355.1"/>
    </source>
</evidence>
<evidence type="ECO:0000256" key="2">
    <source>
        <dbReference type="PROSITE-ProRule" id="PRU00108"/>
    </source>
</evidence>
<reference evidence="6" key="2">
    <citation type="submission" date="2020-12" db="EMBL/GenBank/DDBJ databases">
        <authorList>
            <person name="Kanost M."/>
        </authorList>
    </citation>
    <scope>NUCLEOTIDE SEQUENCE</scope>
</reference>
<keyword evidence="7" id="KW-1185">Reference proteome</keyword>
<feature type="region of interest" description="Disordered" evidence="4">
    <location>
        <begin position="184"/>
        <end position="203"/>
    </location>
</feature>
<dbReference type="InterPro" id="IPR001356">
    <property type="entry name" value="HD"/>
</dbReference>
<dbReference type="SMART" id="SM00389">
    <property type="entry name" value="HOX"/>
    <property type="match status" value="1"/>
</dbReference>
<protein>
    <recommendedName>
        <fullName evidence="5">Homeobox domain-containing protein</fullName>
    </recommendedName>
</protein>
<reference evidence="6" key="1">
    <citation type="journal article" date="2016" name="Insect Biochem. Mol. Biol.">
        <title>Multifaceted biological insights from a draft genome sequence of the tobacco hornworm moth, Manduca sexta.</title>
        <authorList>
            <person name="Kanost M.R."/>
            <person name="Arrese E.L."/>
            <person name="Cao X."/>
            <person name="Chen Y.R."/>
            <person name="Chellapilla S."/>
            <person name="Goldsmith M.R."/>
            <person name="Grosse-Wilde E."/>
            <person name="Heckel D.G."/>
            <person name="Herndon N."/>
            <person name="Jiang H."/>
            <person name="Papanicolaou A."/>
            <person name="Qu J."/>
            <person name="Soulages J.L."/>
            <person name="Vogel H."/>
            <person name="Walters J."/>
            <person name="Waterhouse R.M."/>
            <person name="Ahn S.J."/>
            <person name="Almeida F.C."/>
            <person name="An C."/>
            <person name="Aqrawi P."/>
            <person name="Bretschneider A."/>
            <person name="Bryant W.B."/>
            <person name="Bucks S."/>
            <person name="Chao H."/>
            <person name="Chevignon G."/>
            <person name="Christen J.M."/>
            <person name="Clarke D.F."/>
            <person name="Dittmer N.T."/>
            <person name="Ferguson L.C.F."/>
            <person name="Garavelou S."/>
            <person name="Gordon K.H.J."/>
            <person name="Gunaratna R.T."/>
            <person name="Han Y."/>
            <person name="Hauser F."/>
            <person name="He Y."/>
            <person name="Heidel-Fischer H."/>
            <person name="Hirsh A."/>
            <person name="Hu Y."/>
            <person name="Jiang H."/>
            <person name="Kalra D."/>
            <person name="Klinner C."/>
            <person name="Konig C."/>
            <person name="Kovar C."/>
            <person name="Kroll A.R."/>
            <person name="Kuwar S.S."/>
            <person name="Lee S.L."/>
            <person name="Lehman R."/>
            <person name="Li K."/>
            <person name="Li Z."/>
            <person name="Liang H."/>
            <person name="Lovelace S."/>
            <person name="Lu Z."/>
            <person name="Mansfield J.H."/>
            <person name="McCulloch K.J."/>
            <person name="Mathew T."/>
            <person name="Morton B."/>
            <person name="Muzny D.M."/>
            <person name="Neunemann D."/>
            <person name="Ongeri F."/>
            <person name="Pauchet Y."/>
            <person name="Pu L.L."/>
            <person name="Pyrousis I."/>
            <person name="Rao X.J."/>
            <person name="Redding A."/>
            <person name="Roesel C."/>
            <person name="Sanchez-Gracia A."/>
            <person name="Schaack S."/>
            <person name="Shukla A."/>
            <person name="Tetreau G."/>
            <person name="Wang Y."/>
            <person name="Xiong G.H."/>
            <person name="Traut W."/>
            <person name="Walsh T.K."/>
            <person name="Worley K.C."/>
            <person name="Wu D."/>
            <person name="Wu W."/>
            <person name="Wu Y.Q."/>
            <person name="Zhang X."/>
            <person name="Zou Z."/>
            <person name="Zucker H."/>
            <person name="Briscoe A.D."/>
            <person name="Burmester T."/>
            <person name="Clem R.J."/>
            <person name="Feyereisen R."/>
            <person name="Grimmelikhuijzen C.J.P."/>
            <person name="Hamodrakas S.J."/>
            <person name="Hansson B.S."/>
            <person name="Huguet E."/>
            <person name="Jermiin L.S."/>
            <person name="Lan Q."/>
            <person name="Lehman H.K."/>
            <person name="Lorenzen M."/>
            <person name="Merzendorfer H."/>
            <person name="Michalopoulos I."/>
            <person name="Morton D.B."/>
            <person name="Muthukrishnan S."/>
            <person name="Oakeshott J.G."/>
            <person name="Palmer W."/>
            <person name="Park Y."/>
            <person name="Passarelli A.L."/>
            <person name="Rozas J."/>
            <person name="Schwartz L.M."/>
            <person name="Smith W."/>
            <person name="Southgate A."/>
            <person name="Vilcinskas A."/>
            <person name="Vogt R."/>
            <person name="Wang P."/>
            <person name="Werren J."/>
            <person name="Yu X.Q."/>
            <person name="Zhou J.J."/>
            <person name="Brown S.J."/>
            <person name="Scherer S.E."/>
            <person name="Richards S."/>
            <person name="Blissard G.W."/>
        </authorList>
    </citation>
    <scope>NUCLEOTIDE SEQUENCE</scope>
</reference>
<evidence type="ECO:0000256" key="4">
    <source>
        <dbReference type="SAM" id="MobiDB-lite"/>
    </source>
</evidence>
<evidence type="ECO:0000259" key="5">
    <source>
        <dbReference type="PROSITE" id="PS50071"/>
    </source>
</evidence>
<keyword evidence="2 3" id="KW-0539">Nucleus</keyword>
<dbReference type="PROSITE" id="PS50071">
    <property type="entry name" value="HOMEOBOX_2"/>
    <property type="match status" value="1"/>
</dbReference>
<organism evidence="6 7">
    <name type="scientific">Manduca sexta</name>
    <name type="common">Tobacco hawkmoth</name>
    <name type="synonym">Tobacco hornworm</name>
    <dbReference type="NCBI Taxonomy" id="7130"/>
    <lineage>
        <taxon>Eukaryota</taxon>
        <taxon>Metazoa</taxon>
        <taxon>Ecdysozoa</taxon>
        <taxon>Arthropoda</taxon>
        <taxon>Hexapoda</taxon>
        <taxon>Insecta</taxon>
        <taxon>Pterygota</taxon>
        <taxon>Neoptera</taxon>
        <taxon>Endopterygota</taxon>
        <taxon>Lepidoptera</taxon>
        <taxon>Glossata</taxon>
        <taxon>Ditrysia</taxon>
        <taxon>Bombycoidea</taxon>
        <taxon>Sphingidae</taxon>
        <taxon>Sphinginae</taxon>
        <taxon>Sphingini</taxon>
        <taxon>Manduca</taxon>
    </lineage>
</organism>
<dbReference type="Pfam" id="PF00046">
    <property type="entry name" value="Homeodomain"/>
    <property type="match status" value="1"/>
</dbReference>
<dbReference type="GO" id="GO:0000981">
    <property type="term" value="F:DNA-binding transcription factor activity, RNA polymerase II-specific"/>
    <property type="evidence" value="ECO:0007669"/>
    <property type="project" value="InterPro"/>
</dbReference>
<keyword evidence="2 3" id="KW-0371">Homeobox</keyword>
<dbReference type="PANTHER" id="PTHR24333">
    <property type="entry name" value="HOMEO BOX HB9 LIKE A-RELATED"/>
    <property type="match status" value="1"/>
</dbReference>
<accession>A0A921Z9I0</accession>